<feature type="region of interest" description="Disordered" evidence="3">
    <location>
        <begin position="395"/>
        <end position="419"/>
    </location>
</feature>
<dbReference type="InterPro" id="IPR058625">
    <property type="entry name" value="MdtA-like_BSH"/>
</dbReference>
<organism evidence="8 9">
    <name type="scientific">Paraburkholderia kururiensis</name>
    <dbReference type="NCBI Taxonomy" id="984307"/>
    <lineage>
        <taxon>Bacteria</taxon>
        <taxon>Pseudomonadati</taxon>
        <taxon>Pseudomonadota</taxon>
        <taxon>Betaproteobacteria</taxon>
        <taxon>Burkholderiales</taxon>
        <taxon>Burkholderiaceae</taxon>
        <taxon>Paraburkholderia</taxon>
    </lineage>
</organism>
<dbReference type="Gene3D" id="2.40.50.100">
    <property type="match status" value="1"/>
</dbReference>
<evidence type="ECO:0000256" key="1">
    <source>
        <dbReference type="ARBA" id="ARBA00004196"/>
    </source>
</evidence>
<evidence type="ECO:0000259" key="6">
    <source>
        <dbReference type="Pfam" id="PF25944"/>
    </source>
</evidence>
<keyword evidence="9" id="KW-1185">Reference proteome</keyword>
<dbReference type="InterPro" id="IPR058627">
    <property type="entry name" value="MdtA-like_C"/>
</dbReference>
<accession>A0ABZ0WTX3</accession>
<dbReference type="Pfam" id="PF25967">
    <property type="entry name" value="RND-MFP_C"/>
    <property type="match status" value="1"/>
</dbReference>
<comment type="similarity">
    <text evidence="2">Belongs to the membrane fusion protein (MFP) (TC 8.A.1) family.</text>
</comment>
<evidence type="ECO:0000259" key="7">
    <source>
        <dbReference type="Pfam" id="PF25967"/>
    </source>
</evidence>
<dbReference type="SUPFAM" id="SSF111369">
    <property type="entry name" value="HlyD-like secretion proteins"/>
    <property type="match status" value="1"/>
</dbReference>
<feature type="domain" description="Multidrug resistance protein MdtA-like alpha-helical hairpin" evidence="4">
    <location>
        <begin position="107"/>
        <end position="176"/>
    </location>
</feature>
<proteinExistence type="inferred from homology"/>
<comment type="subcellular location">
    <subcellularLocation>
        <location evidence="1">Cell envelope</location>
    </subcellularLocation>
</comment>
<dbReference type="Gene3D" id="1.10.287.470">
    <property type="entry name" value="Helix hairpin bin"/>
    <property type="match status" value="1"/>
</dbReference>
<dbReference type="InterPro" id="IPR058624">
    <property type="entry name" value="MdtA-like_HH"/>
</dbReference>
<dbReference type="RefSeq" id="WP_232833298.1">
    <property type="nucleotide sequence ID" value="NZ_CP139965.1"/>
</dbReference>
<reference evidence="8 9" key="1">
    <citation type="submission" date="2023-12" db="EMBL/GenBank/DDBJ databases">
        <title>Genome sequencing and assembly of bacterial species from a model synthetic community.</title>
        <authorList>
            <person name="Hogle S.L."/>
        </authorList>
    </citation>
    <scope>NUCLEOTIDE SEQUENCE [LARGE SCALE GENOMIC DNA]</scope>
    <source>
        <strain evidence="8 9">HAMBI 2494</strain>
    </source>
</reference>
<feature type="domain" description="Multidrug resistance protein MdtA-like C-terminal permuted SH3" evidence="7">
    <location>
        <begin position="307"/>
        <end position="366"/>
    </location>
</feature>
<evidence type="ECO:0000313" key="8">
    <source>
        <dbReference type="EMBL" id="WQD80844.1"/>
    </source>
</evidence>
<dbReference type="Pfam" id="PF25917">
    <property type="entry name" value="BSH_RND"/>
    <property type="match status" value="1"/>
</dbReference>
<evidence type="ECO:0000313" key="9">
    <source>
        <dbReference type="Proteomes" id="UP001325479"/>
    </source>
</evidence>
<dbReference type="InterPro" id="IPR006143">
    <property type="entry name" value="RND_pump_MFP"/>
</dbReference>
<evidence type="ECO:0000256" key="2">
    <source>
        <dbReference type="ARBA" id="ARBA00009477"/>
    </source>
</evidence>
<feature type="domain" description="Multidrug resistance protein MdtA-like beta-barrel" evidence="6">
    <location>
        <begin position="213"/>
        <end position="303"/>
    </location>
</feature>
<sequence length="419" mass="44439">MRGNRIAKGVATMAMLTFLAACKEPGSAANREAAHERPVAQVSVVTLRAQTVPLTTELSGRVVASLEAEVRPQVTGIIQKRLFREGGEVKVGEALYQIDPATYQAAYDSARAALVKAEAAVPGALAKADRYSDLVRRNAISKQEYEDAVDVLAQARANVAVAKAAVETARISLDYTTIRAPISGRIDRSSLTPGALVTTGQATALTTIRQIDPINVDLTQSSASLLALRQAIESGRLQSAGAGMGVKLRLENGTVYPHAGKLEFAESSVNQTTGTYILRAVLRNPSRLLLPGMYVRAVVDEGTVPHAFLIPQRAVSRGLRGEATALFVRNGKVVEQALAGARQIGNDWLVQTGVADGDQVIVEGSQLVREGDTVTAVHVELDKTTGAVRPTRAVARADGADSPDTLRPALIRDRQASRG</sequence>
<dbReference type="Pfam" id="PF25876">
    <property type="entry name" value="HH_MFP_RND"/>
    <property type="match status" value="1"/>
</dbReference>
<feature type="domain" description="Multidrug resistance protein MdtA-like barrel-sandwich hybrid" evidence="5">
    <location>
        <begin position="68"/>
        <end position="208"/>
    </location>
</feature>
<dbReference type="Pfam" id="PF25944">
    <property type="entry name" value="Beta-barrel_RND"/>
    <property type="match status" value="1"/>
</dbReference>
<protein>
    <submittedName>
        <fullName evidence="8">Efflux RND transporter periplasmic adaptor subunit</fullName>
    </submittedName>
</protein>
<dbReference type="Gene3D" id="2.40.420.20">
    <property type="match status" value="1"/>
</dbReference>
<evidence type="ECO:0000259" key="5">
    <source>
        <dbReference type="Pfam" id="PF25917"/>
    </source>
</evidence>
<evidence type="ECO:0000256" key="3">
    <source>
        <dbReference type="SAM" id="MobiDB-lite"/>
    </source>
</evidence>
<evidence type="ECO:0000259" key="4">
    <source>
        <dbReference type="Pfam" id="PF25876"/>
    </source>
</evidence>
<dbReference type="PROSITE" id="PS51257">
    <property type="entry name" value="PROKAR_LIPOPROTEIN"/>
    <property type="match status" value="1"/>
</dbReference>
<dbReference type="Proteomes" id="UP001325479">
    <property type="component" value="Chromosome"/>
</dbReference>
<dbReference type="PANTHER" id="PTHR30158:SF3">
    <property type="entry name" value="MULTIDRUG EFFLUX PUMP SUBUNIT ACRA-RELATED"/>
    <property type="match status" value="1"/>
</dbReference>
<name>A0ABZ0WTX3_9BURK</name>
<dbReference type="EMBL" id="CP139965">
    <property type="protein sequence ID" value="WQD80844.1"/>
    <property type="molecule type" value="Genomic_DNA"/>
</dbReference>
<gene>
    <name evidence="8" type="ORF">U0042_14835</name>
</gene>
<dbReference type="InterPro" id="IPR058626">
    <property type="entry name" value="MdtA-like_b-barrel"/>
</dbReference>
<feature type="compositionally biased region" description="Basic and acidic residues" evidence="3">
    <location>
        <begin position="410"/>
        <end position="419"/>
    </location>
</feature>
<dbReference type="PANTHER" id="PTHR30158">
    <property type="entry name" value="ACRA/E-RELATED COMPONENT OF DRUG EFFLUX TRANSPORTER"/>
    <property type="match status" value="1"/>
</dbReference>
<dbReference type="Gene3D" id="2.40.30.170">
    <property type="match status" value="1"/>
</dbReference>
<dbReference type="NCBIfam" id="TIGR01730">
    <property type="entry name" value="RND_mfp"/>
    <property type="match status" value="1"/>
</dbReference>